<keyword evidence="1" id="KW-0446">Lipid-binding</keyword>
<keyword evidence="3" id="KW-1185">Reference proteome</keyword>
<dbReference type="OrthoDB" id="388177at2"/>
<dbReference type="AlphaFoldDB" id="A0A168RFC6"/>
<dbReference type="PANTHER" id="PTHR33434:SF2">
    <property type="entry name" value="FATTY ACID-BINDING PROTEIN TM_1468"/>
    <property type="match status" value="1"/>
</dbReference>
<evidence type="ECO:0000256" key="1">
    <source>
        <dbReference type="ARBA" id="ARBA00023121"/>
    </source>
</evidence>
<dbReference type="GO" id="GO:0008289">
    <property type="term" value="F:lipid binding"/>
    <property type="evidence" value="ECO:0007669"/>
    <property type="project" value="UniProtKB-KW"/>
</dbReference>
<sequence length="297" mass="34267">MKYAIIVDSACGLTQKQAEKLGWYYLPLHIEIDNVEYEDGVDITTKNLFEKYTKEADVKTSAINIGKTIELFEKLSKEYDKLFVYPISKFLSGTYQSLENLALEFPKLRVIQSVEVVQLIAFDLFWFENQMKKDPSKFEEYLQFIEKNGFKKSLTLIPKYNKYLVKGGRLTPAAAIIAKMLNIVPLIKWEDGQLKKEGIGRNFKKTVLKNIEDKYDFFKQLNNPNAFVAYLHSNASEEEKTSIVAKFENLFDFKPYITLIAPVISIHTGPEAYAAVVIDLDKQTKEIIEEKIKLINE</sequence>
<dbReference type="PATRIC" id="fig|29557.3.peg.239"/>
<evidence type="ECO:0000313" key="2">
    <source>
        <dbReference type="EMBL" id="OAB48926.1"/>
    </source>
</evidence>
<dbReference type="InterPro" id="IPR043168">
    <property type="entry name" value="DegV_C"/>
</dbReference>
<dbReference type="PROSITE" id="PS51482">
    <property type="entry name" value="DEGV"/>
    <property type="match status" value="1"/>
</dbReference>
<dbReference type="SUPFAM" id="SSF82549">
    <property type="entry name" value="DAK1/DegV-like"/>
    <property type="match status" value="1"/>
</dbReference>
<dbReference type="STRING" id="29557.MGALLINA_02540"/>
<evidence type="ECO:0008006" key="4">
    <source>
        <dbReference type="Google" id="ProtNLM"/>
    </source>
</evidence>
<dbReference type="InterPro" id="IPR050270">
    <property type="entry name" value="DegV_domain_contain"/>
</dbReference>
<dbReference type="Gene3D" id="3.40.50.10170">
    <property type="match status" value="1"/>
</dbReference>
<reference evidence="2 3" key="1">
    <citation type="submission" date="2016-03" db="EMBL/GenBank/DDBJ databases">
        <title>Genome sequence of Mycoplasma gallinarum strain Mgn_IPT.</title>
        <authorList>
            <person name="Yacoub E."/>
            <person name="Sirand-Pugnet P."/>
            <person name="Barre A."/>
            <person name="Maurier F."/>
            <person name="Blanchard A."/>
            <person name="Ben Abdelmoumen B.M."/>
        </authorList>
    </citation>
    <scope>NUCLEOTIDE SEQUENCE [LARGE SCALE GENOMIC DNA]</scope>
    <source>
        <strain evidence="2 3">Mgn_IPT</strain>
    </source>
</reference>
<dbReference type="PANTHER" id="PTHR33434">
    <property type="entry name" value="DEGV DOMAIN-CONTAINING PROTEIN DR_1986-RELATED"/>
    <property type="match status" value="1"/>
</dbReference>
<dbReference type="Gene3D" id="3.30.1180.10">
    <property type="match status" value="1"/>
</dbReference>
<gene>
    <name evidence="2" type="ORF">MGALLINA_02540</name>
</gene>
<evidence type="ECO:0000313" key="3">
    <source>
        <dbReference type="Proteomes" id="UP000076983"/>
    </source>
</evidence>
<organism evidence="2 3">
    <name type="scientific">Mycoplasmopsis gallinarum</name>
    <dbReference type="NCBI Taxonomy" id="29557"/>
    <lineage>
        <taxon>Bacteria</taxon>
        <taxon>Bacillati</taxon>
        <taxon>Mycoplasmatota</taxon>
        <taxon>Mycoplasmoidales</taxon>
        <taxon>Metamycoplasmataceae</taxon>
        <taxon>Mycoplasmopsis</taxon>
    </lineage>
</organism>
<dbReference type="Proteomes" id="UP000076983">
    <property type="component" value="Unassembled WGS sequence"/>
</dbReference>
<dbReference type="Pfam" id="PF02645">
    <property type="entry name" value="DegV"/>
    <property type="match status" value="1"/>
</dbReference>
<dbReference type="InterPro" id="IPR003797">
    <property type="entry name" value="DegV"/>
</dbReference>
<proteinExistence type="predicted"/>
<comment type="caution">
    <text evidence="2">The sequence shown here is derived from an EMBL/GenBank/DDBJ whole genome shotgun (WGS) entry which is preliminary data.</text>
</comment>
<protein>
    <recommendedName>
        <fullName evidence="4">DegV family protein</fullName>
    </recommendedName>
</protein>
<accession>A0A168RFC6</accession>
<name>A0A168RFC6_9BACT</name>
<dbReference type="EMBL" id="LVLH01000028">
    <property type="protein sequence ID" value="OAB48926.1"/>
    <property type="molecule type" value="Genomic_DNA"/>
</dbReference>
<dbReference type="NCBIfam" id="TIGR00762">
    <property type="entry name" value="DegV"/>
    <property type="match status" value="1"/>
</dbReference>
<dbReference type="RefSeq" id="WP_063626054.1">
    <property type="nucleotide sequence ID" value="NZ_LVLH01000028.1"/>
</dbReference>